<keyword evidence="3" id="KW-0238">DNA-binding</keyword>
<dbReference type="PANTHER" id="PTHR30126">
    <property type="entry name" value="HTH-TYPE TRANSCRIPTIONAL REGULATOR"/>
    <property type="match status" value="1"/>
</dbReference>
<dbReference type="Pfam" id="PF00126">
    <property type="entry name" value="HTH_1"/>
    <property type="match status" value="1"/>
</dbReference>
<keyword evidence="2" id="KW-0805">Transcription regulation</keyword>
<dbReference type="RefSeq" id="WP_010744815.1">
    <property type="nucleotide sequence ID" value="NZ_BAAAXM010000038.1"/>
</dbReference>
<dbReference type="SUPFAM" id="SSF46785">
    <property type="entry name" value="Winged helix' DNA-binding domain"/>
    <property type="match status" value="1"/>
</dbReference>
<dbReference type="PROSITE" id="PS50931">
    <property type="entry name" value="HTH_LYSR"/>
    <property type="match status" value="1"/>
</dbReference>
<dbReference type="InterPro" id="IPR036390">
    <property type="entry name" value="WH_DNA-bd_sf"/>
</dbReference>
<feature type="domain" description="HTH lysR-type" evidence="5">
    <location>
        <begin position="1"/>
        <end position="58"/>
    </location>
</feature>
<dbReference type="InterPro" id="IPR005119">
    <property type="entry name" value="LysR_subst-bd"/>
</dbReference>
<dbReference type="Proteomes" id="UP001249240">
    <property type="component" value="Unassembled WGS sequence"/>
</dbReference>
<dbReference type="GO" id="GO:0000976">
    <property type="term" value="F:transcription cis-regulatory region binding"/>
    <property type="evidence" value="ECO:0007669"/>
    <property type="project" value="TreeGrafter"/>
</dbReference>
<proteinExistence type="inferred from homology"/>
<evidence type="ECO:0000313" key="6">
    <source>
        <dbReference type="EMBL" id="MDT2538827.1"/>
    </source>
</evidence>
<dbReference type="EMBL" id="JARPXM010000011">
    <property type="protein sequence ID" value="MDT2538827.1"/>
    <property type="molecule type" value="Genomic_DNA"/>
</dbReference>
<dbReference type="InterPro" id="IPR036388">
    <property type="entry name" value="WH-like_DNA-bd_sf"/>
</dbReference>
<name>A0AAW8T2Z7_9ENTE</name>
<dbReference type="Gene3D" id="1.10.10.10">
    <property type="entry name" value="Winged helix-like DNA-binding domain superfamily/Winged helix DNA-binding domain"/>
    <property type="match status" value="1"/>
</dbReference>
<dbReference type="Pfam" id="PF03466">
    <property type="entry name" value="LysR_substrate"/>
    <property type="match status" value="1"/>
</dbReference>
<organism evidence="6 7">
    <name type="scientific">Enterococcus raffinosus</name>
    <dbReference type="NCBI Taxonomy" id="71452"/>
    <lineage>
        <taxon>Bacteria</taxon>
        <taxon>Bacillati</taxon>
        <taxon>Bacillota</taxon>
        <taxon>Bacilli</taxon>
        <taxon>Lactobacillales</taxon>
        <taxon>Enterococcaceae</taxon>
        <taxon>Enterococcus</taxon>
    </lineage>
</organism>
<evidence type="ECO:0000256" key="2">
    <source>
        <dbReference type="ARBA" id="ARBA00023015"/>
    </source>
</evidence>
<reference evidence="6" key="1">
    <citation type="submission" date="2023-03" db="EMBL/GenBank/DDBJ databases">
        <authorList>
            <person name="Shen W."/>
            <person name="Cai J."/>
        </authorList>
    </citation>
    <scope>NUCLEOTIDE SEQUENCE</scope>
    <source>
        <strain evidence="6">B646-2</strain>
    </source>
</reference>
<accession>A0AAW8T2Z7</accession>
<dbReference type="GO" id="GO:0003700">
    <property type="term" value="F:DNA-binding transcription factor activity"/>
    <property type="evidence" value="ECO:0007669"/>
    <property type="project" value="InterPro"/>
</dbReference>
<evidence type="ECO:0000256" key="1">
    <source>
        <dbReference type="ARBA" id="ARBA00009437"/>
    </source>
</evidence>
<dbReference type="SUPFAM" id="SSF53850">
    <property type="entry name" value="Periplasmic binding protein-like II"/>
    <property type="match status" value="1"/>
</dbReference>
<protein>
    <submittedName>
        <fullName evidence="6">LysR family transcriptional regulator</fullName>
    </submittedName>
</protein>
<dbReference type="AlphaFoldDB" id="A0AAW8T2Z7"/>
<keyword evidence="4" id="KW-0804">Transcription</keyword>
<evidence type="ECO:0000313" key="7">
    <source>
        <dbReference type="Proteomes" id="UP001249240"/>
    </source>
</evidence>
<gene>
    <name evidence="6" type="ORF">P7D78_11845</name>
</gene>
<comment type="caution">
    <text evidence="6">The sequence shown here is derived from an EMBL/GenBank/DDBJ whole genome shotgun (WGS) entry which is preliminary data.</text>
</comment>
<dbReference type="Gene3D" id="3.40.190.290">
    <property type="match status" value="1"/>
</dbReference>
<dbReference type="InterPro" id="IPR000847">
    <property type="entry name" value="LysR_HTH_N"/>
</dbReference>
<evidence type="ECO:0000256" key="4">
    <source>
        <dbReference type="ARBA" id="ARBA00023163"/>
    </source>
</evidence>
<sequence>MNTYHLEIFCRLAEVEHYGQVSEEFGIAQPSLSRIIHRLEEELAVPLFEPVGRNVRLSKAGRMYYPRVKRSLETLDKGMNEILDFVDPLHGTIDLGFIFSIGPEIVPNILQTFRNIEANQQFQFRFWQGNTPRLIRFLHDEICDYALCSYLKDQPEITFTHLFDQELVAIVANDHPLAQKECIDFAELANVPMVLTRDKTFYIENLFRQQKIPLVTACHVEEDQSQAGLVSVGFGAAILPYNELMAHFDISVLRFTVPLVRPVYLAEKKGIRLNQAANTFLHFLKTKDFQEKKD</sequence>
<evidence type="ECO:0000256" key="3">
    <source>
        <dbReference type="ARBA" id="ARBA00023125"/>
    </source>
</evidence>
<comment type="similarity">
    <text evidence="1">Belongs to the LysR transcriptional regulatory family.</text>
</comment>
<evidence type="ECO:0000259" key="5">
    <source>
        <dbReference type="PROSITE" id="PS50931"/>
    </source>
</evidence>
<dbReference type="PANTHER" id="PTHR30126:SF39">
    <property type="entry name" value="HTH-TYPE TRANSCRIPTIONAL REGULATOR CYSL"/>
    <property type="match status" value="1"/>
</dbReference>